<dbReference type="EMBL" id="OFSN01000015">
    <property type="protein sequence ID" value="SOY66036.1"/>
    <property type="molecule type" value="Genomic_DNA"/>
</dbReference>
<name>A0A375CAC6_9BURK</name>
<evidence type="ECO:0000313" key="2">
    <source>
        <dbReference type="EMBL" id="SOY66036.1"/>
    </source>
</evidence>
<sequence length="94" mass="10390">MSRKSKPCCATRIRKPVSPASIRPFRRSPDRAPAAPWRHVAPHVSLRAPARRAPARHLPRAAARTGTVPGSGVMPLQHPLFSRFAHAGRMRYLA</sequence>
<accession>A0A375CAC6</accession>
<organism evidence="2">
    <name type="scientific">Cupriavidus taiwanensis</name>
    <dbReference type="NCBI Taxonomy" id="164546"/>
    <lineage>
        <taxon>Bacteria</taxon>
        <taxon>Pseudomonadati</taxon>
        <taxon>Pseudomonadota</taxon>
        <taxon>Betaproteobacteria</taxon>
        <taxon>Burkholderiales</taxon>
        <taxon>Burkholderiaceae</taxon>
        <taxon>Cupriavidus</taxon>
    </lineage>
</organism>
<feature type="region of interest" description="Disordered" evidence="1">
    <location>
        <begin position="46"/>
        <end position="75"/>
    </location>
</feature>
<gene>
    <name evidence="2" type="ORF">CBM2586_B10631</name>
</gene>
<protein>
    <submittedName>
        <fullName evidence="2">Uncharacterized protein</fullName>
    </submittedName>
</protein>
<dbReference type="AlphaFoldDB" id="A0A375CAC6"/>
<feature type="compositionally biased region" description="Basic residues" evidence="1">
    <location>
        <begin position="49"/>
        <end position="59"/>
    </location>
</feature>
<comment type="caution">
    <text evidence="2">The sequence shown here is derived from an EMBL/GenBank/DDBJ whole genome shotgun (WGS) entry which is preliminary data.</text>
</comment>
<proteinExistence type="predicted"/>
<dbReference type="Proteomes" id="UP000257016">
    <property type="component" value="Unassembled WGS sequence"/>
</dbReference>
<reference evidence="2" key="1">
    <citation type="submission" date="2018-01" db="EMBL/GenBank/DDBJ databases">
        <authorList>
            <person name="Clerissi C."/>
        </authorList>
    </citation>
    <scope>NUCLEOTIDE SEQUENCE</scope>
    <source>
        <strain evidence="2">Cupriavidus taiwanensis LMG 19430</strain>
    </source>
</reference>
<evidence type="ECO:0000256" key="1">
    <source>
        <dbReference type="SAM" id="MobiDB-lite"/>
    </source>
</evidence>